<dbReference type="VEuPathDB" id="FungiDB:PYU1_G013967"/>
<name>K3X9U7_GLOUD</name>
<sequence length="354" mass="41160">MTFASTQNTSRNCFETRATVPLRLLLLDLMVENAAGHVRAAHLRQPVARTREATRARIEHGDVEERVREQTEQHVAVRLIANNDAPGRVQPRSPLHPGRRHSGRTSTRRLRFVISTTVMDHIARVLDEAHRERNADAHEHQEHNKHARGCARHLCRRTVRVLGEIQHEADHTAGRSAQVEDDPEAAHALAACFDVRVTHDHEPLRRPEEARRHAYRDARGHERDERRESVDLHVEQRRRVHKVARGADDERRAHAHGRHERRRERATRGEACVDERVAREREARIVQAAREGRERVEEPRAAEADPREYVELRRHAGKWESGRRPEEMTECDINEWRSVEMYSTKLSLFLAKEC</sequence>
<dbReference type="InParanoid" id="K3X9U7"/>
<protein>
    <submittedName>
        <fullName evidence="2">Uncharacterized protein</fullName>
    </submittedName>
</protein>
<organism evidence="2 3">
    <name type="scientific">Globisporangium ultimum (strain ATCC 200006 / CBS 805.95 / DAOM BR144)</name>
    <name type="common">Pythium ultimum</name>
    <dbReference type="NCBI Taxonomy" id="431595"/>
    <lineage>
        <taxon>Eukaryota</taxon>
        <taxon>Sar</taxon>
        <taxon>Stramenopiles</taxon>
        <taxon>Oomycota</taxon>
        <taxon>Peronosporomycetes</taxon>
        <taxon>Pythiales</taxon>
        <taxon>Pythiaceae</taxon>
        <taxon>Globisporangium</taxon>
    </lineage>
</organism>
<dbReference type="AlphaFoldDB" id="K3X9U7"/>
<evidence type="ECO:0000313" key="2">
    <source>
        <dbReference type="EnsemblProtists" id="PYU1_T013996"/>
    </source>
</evidence>
<dbReference type="HOGENOM" id="CLU_784094_0_0_1"/>
<keyword evidence="3" id="KW-1185">Reference proteome</keyword>
<feature type="region of interest" description="Disordered" evidence="1">
    <location>
        <begin position="203"/>
        <end position="267"/>
    </location>
</feature>
<dbReference type="EnsemblProtists" id="PYU1_T013996">
    <property type="protein sequence ID" value="PYU1_T013996"/>
    <property type="gene ID" value="PYU1_G013967"/>
</dbReference>
<reference evidence="3" key="2">
    <citation type="submission" date="2010-04" db="EMBL/GenBank/DDBJ databases">
        <authorList>
            <person name="Buell R."/>
            <person name="Hamilton J."/>
            <person name="Hostetler J."/>
        </authorList>
    </citation>
    <scope>NUCLEOTIDE SEQUENCE [LARGE SCALE GENOMIC DNA]</scope>
    <source>
        <strain evidence="3">DAOM:BR144</strain>
    </source>
</reference>
<dbReference type="STRING" id="431595.K3X9U7"/>
<dbReference type="EMBL" id="GL376616">
    <property type="status" value="NOT_ANNOTATED_CDS"/>
    <property type="molecule type" value="Genomic_DNA"/>
</dbReference>
<reference evidence="3" key="1">
    <citation type="journal article" date="2010" name="Genome Biol.">
        <title>Genome sequence of the necrotrophic plant pathogen Pythium ultimum reveals original pathogenicity mechanisms and effector repertoire.</title>
        <authorList>
            <person name="Levesque C.A."/>
            <person name="Brouwer H."/>
            <person name="Cano L."/>
            <person name="Hamilton J.P."/>
            <person name="Holt C."/>
            <person name="Huitema E."/>
            <person name="Raffaele S."/>
            <person name="Robideau G.P."/>
            <person name="Thines M."/>
            <person name="Win J."/>
            <person name="Zerillo M.M."/>
            <person name="Beakes G.W."/>
            <person name="Boore J.L."/>
            <person name="Busam D."/>
            <person name="Dumas B."/>
            <person name="Ferriera S."/>
            <person name="Fuerstenberg S.I."/>
            <person name="Gachon C.M."/>
            <person name="Gaulin E."/>
            <person name="Govers F."/>
            <person name="Grenville-Briggs L."/>
            <person name="Horner N."/>
            <person name="Hostetler J."/>
            <person name="Jiang R.H."/>
            <person name="Johnson J."/>
            <person name="Krajaejun T."/>
            <person name="Lin H."/>
            <person name="Meijer H.J."/>
            <person name="Moore B."/>
            <person name="Morris P."/>
            <person name="Phuntmart V."/>
            <person name="Puiu D."/>
            <person name="Shetty J."/>
            <person name="Stajich J.E."/>
            <person name="Tripathy S."/>
            <person name="Wawra S."/>
            <person name="van West P."/>
            <person name="Whitty B.R."/>
            <person name="Coutinho P.M."/>
            <person name="Henrissat B."/>
            <person name="Martin F."/>
            <person name="Thomas P.D."/>
            <person name="Tyler B.M."/>
            <person name="De Vries R.P."/>
            <person name="Kamoun S."/>
            <person name="Yandell M."/>
            <person name="Tisserat N."/>
            <person name="Buell C.R."/>
        </authorList>
    </citation>
    <scope>NUCLEOTIDE SEQUENCE</scope>
    <source>
        <strain evidence="3">DAOM:BR144</strain>
    </source>
</reference>
<evidence type="ECO:0000313" key="3">
    <source>
        <dbReference type="Proteomes" id="UP000019132"/>
    </source>
</evidence>
<reference evidence="2" key="3">
    <citation type="submission" date="2015-02" db="UniProtKB">
        <authorList>
            <consortium name="EnsemblProtists"/>
        </authorList>
    </citation>
    <scope>IDENTIFICATION</scope>
    <source>
        <strain evidence="2">DAOM BR144</strain>
    </source>
</reference>
<feature type="region of interest" description="Disordered" evidence="1">
    <location>
        <begin position="83"/>
        <end position="105"/>
    </location>
</feature>
<feature type="compositionally biased region" description="Basic and acidic residues" evidence="1">
    <location>
        <begin position="203"/>
        <end position="237"/>
    </location>
</feature>
<feature type="compositionally biased region" description="Basic residues" evidence="1">
    <location>
        <begin position="253"/>
        <end position="265"/>
    </location>
</feature>
<proteinExistence type="predicted"/>
<accession>K3X9U7</accession>
<evidence type="ECO:0000256" key="1">
    <source>
        <dbReference type="SAM" id="MobiDB-lite"/>
    </source>
</evidence>
<dbReference type="Proteomes" id="UP000019132">
    <property type="component" value="Unassembled WGS sequence"/>
</dbReference>